<dbReference type="EMBL" id="JADGMS010000009">
    <property type="protein sequence ID" value="KAF9675241.1"/>
    <property type="molecule type" value="Genomic_DNA"/>
</dbReference>
<evidence type="ECO:0000313" key="6">
    <source>
        <dbReference type="EMBL" id="KAF9675241.1"/>
    </source>
</evidence>
<feature type="compositionally biased region" description="Basic and acidic residues" evidence="3">
    <location>
        <begin position="391"/>
        <end position="404"/>
    </location>
</feature>
<evidence type="ECO:0000256" key="3">
    <source>
        <dbReference type="SAM" id="MobiDB-lite"/>
    </source>
</evidence>
<feature type="region of interest" description="Disordered" evidence="3">
    <location>
        <begin position="367"/>
        <end position="411"/>
    </location>
</feature>
<organism evidence="6 7">
    <name type="scientific">Salix dunnii</name>
    <dbReference type="NCBI Taxonomy" id="1413687"/>
    <lineage>
        <taxon>Eukaryota</taxon>
        <taxon>Viridiplantae</taxon>
        <taxon>Streptophyta</taxon>
        <taxon>Embryophyta</taxon>
        <taxon>Tracheophyta</taxon>
        <taxon>Spermatophyta</taxon>
        <taxon>Magnoliopsida</taxon>
        <taxon>eudicotyledons</taxon>
        <taxon>Gunneridae</taxon>
        <taxon>Pentapetalae</taxon>
        <taxon>rosids</taxon>
        <taxon>fabids</taxon>
        <taxon>Malpighiales</taxon>
        <taxon>Salicaceae</taxon>
        <taxon>Saliceae</taxon>
        <taxon>Salix</taxon>
    </lineage>
</organism>
<dbReference type="SMART" id="SM00715">
    <property type="entry name" value="LA"/>
    <property type="match status" value="1"/>
</dbReference>
<feature type="compositionally biased region" description="Polar residues" evidence="3">
    <location>
        <begin position="658"/>
        <end position="673"/>
    </location>
</feature>
<dbReference type="OrthoDB" id="340227at2759"/>
<dbReference type="Pfam" id="PF05383">
    <property type="entry name" value="La"/>
    <property type="match status" value="1"/>
</dbReference>
<dbReference type="InterPro" id="IPR045180">
    <property type="entry name" value="La_dom_prot"/>
</dbReference>
<dbReference type="InterPro" id="IPR006607">
    <property type="entry name" value="DM15"/>
</dbReference>
<feature type="compositionally biased region" description="Low complexity" evidence="3">
    <location>
        <begin position="59"/>
        <end position="71"/>
    </location>
</feature>
<evidence type="ECO:0000256" key="4">
    <source>
        <dbReference type="SAM" id="Phobius"/>
    </source>
</evidence>
<evidence type="ECO:0000259" key="5">
    <source>
        <dbReference type="PROSITE" id="PS50961"/>
    </source>
</evidence>
<reference evidence="6 7" key="1">
    <citation type="submission" date="2020-10" db="EMBL/GenBank/DDBJ databases">
        <title>Plant Genome Project.</title>
        <authorList>
            <person name="Zhang R.-G."/>
        </authorList>
    </citation>
    <scope>NUCLEOTIDE SEQUENCE [LARGE SCALE GENOMIC DNA]</scope>
    <source>
        <strain evidence="6">FAFU-HL-1</strain>
        <tissue evidence="6">Leaf</tissue>
    </source>
</reference>
<keyword evidence="1 2" id="KW-0694">RNA-binding</keyword>
<dbReference type="SMART" id="SM00684">
    <property type="entry name" value="DM15"/>
    <property type="match status" value="3"/>
</dbReference>
<dbReference type="InterPro" id="IPR036390">
    <property type="entry name" value="WH_DNA-bd_sf"/>
</dbReference>
<gene>
    <name evidence="6" type="ORF">SADUNF_Sadunf09G0011600</name>
</gene>
<dbReference type="GO" id="GO:0048255">
    <property type="term" value="P:mRNA stabilization"/>
    <property type="evidence" value="ECO:0007669"/>
    <property type="project" value="InterPro"/>
</dbReference>
<dbReference type="AlphaFoldDB" id="A0A835JUB5"/>
<keyword evidence="4" id="KW-1133">Transmembrane helix</keyword>
<feature type="compositionally biased region" description="Polar residues" evidence="3">
    <location>
        <begin position="615"/>
        <end position="630"/>
    </location>
</feature>
<keyword evidence="4" id="KW-0812">Transmembrane</keyword>
<evidence type="ECO:0000313" key="7">
    <source>
        <dbReference type="Proteomes" id="UP000657918"/>
    </source>
</evidence>
<dbReference type="Gene3D" id="1.10.10.10">
    <property type="entry name" value="Winged helix-like DNA-binding domain superfamily/Winged helix DNA-binding domain"/>
    <property type="match status" value="1"/>
</dbReference>
<comment type="caution">
    <text evidence="6">The sequence shown here is derived from an EMBL/GenBank/DDBJ whole genome shotgun (WGS) entry which is preliminary data.</text>
</comment>
<dbReference type="SUPFAM" id="SSF46785">
    <property type="entry name" value="Winged helix' DNA-binding domain"/>
    <property type="match status" value="1"/>
</dbReference>
<sequence>MEFQRSIRSHPAACLSSLLFPTLISAVLFLMGKLFTELNWSMKHHFPYLRFAQGSAGLHNSHGSGNTNTSNKHSSSRHQKSGSRRNPNGAPPFPLPFPYQQPPMPPVFPAMTPPPHIGVSGYAYQPGPPPFPTVETHLIKSGSETGPSMQPFAPPINVRPPPRGDPNAFAVNFPNRRPNMQDSGAHLSQTWHQQRAFGPRDNIPLQQGMGPRPLVRPPFFAAPPGYMVGPTFPGPPPICYFSVAPPGSLRGSHPSCFVPYPINPGAPVLPQETLALRASIVGQIEYYFSDENLQNDHHLISLMDDLGWVPVSTIAEFKRVKKMTTDISLILDALQSSGSIEVQGDKVRKRDDWSKWIQVSSQQAVSLKAQTSEGQAGENAEEDDTTSFSKGSDEFSPHTTDKAVNKLSNGDTGKMEIDENSILFNAGKPGCDGNIELSACHSTPHLDLTQGTGPPTLNYHGTEGMEDTHNLADLSSDFANTFMLDEELELEQKTLKNDGFSPVRRIDDEEDEMVVNDQDVQRLVIVTQNSREGEGSTKYGGKESKSISSELASAINDGLYFYEQELKTKRSKGRKNTSCYENRDGYLRLTNSASLVSKSKAGENSDASCGHEESGSSNNTRKQNKFPKQQSYHKQRFFSSNFRNHGTGRNNFGIISESPPSNSVGFFFSSTPPDNHGPRSSRLSVSPHNIPGSSPPVGSMPKSFPLFQHPSHQLLEENGFKQQKYLKYRKRCLNDRKKMGIGCSEASGEMNTLYRFWSYFLRNMFVPSMYYEFQKFALEDASANYCYGMECLFSYGLEKEFRDDLYKDFEELTLDFCRKGNIYGLEKYWAFHHYCRLGDKEPKKHPELDSILWESFASPGAADYLDLVSVLFCGSGASRRPAEDGAVIVLMAKANSFKAFPDSVLIFVLNS</sequence>
<accession>A0A835JUB5</accession>
<dbReference type="CDD" id="cd07323">
    <property type="entry name" value="LAM"/>
    <property type="match status" value="1"/>
</dbReference>
<feature type="compositionally biased region" description="Pro residues" evidence="3">
    <location>
        <begin position="89"/>
        <end position="101"/>
    </location>
</feature>
<feature type="region of interest" description="Disordered" evidence="3">
    <location>
        <begin position="598"/>
        <end position="685"/>
    </location>
</feature>
<feature type="region of interest" description="Disordered" evidence="3">
    <location>
        <begin position="59"/>
        <end position="101"/>
    </location>
</feature>
<feature type="transmembrane region" description="Helical" evidence="4">
    <location>
        <begin position="12"/>
        <end position="32"/>
    </location>
</feature>
<keyword evidence="7" id="KW-1185">Reference proteome</keyword>
<protein>
    <recommendedName>
        <fullName evidence="5">HTH La-type RNA-binding domain-containing protein</fullName>
    </recommendedName>
</protein>
<feature type="compositionally biased region" description="Polar residues" evidence="3">
    <location>
        <begin position="637"/>
        <end position="650"/>
    </location>
</feature>
<dbReference type="InterPro" id="IPR036388">
    <property type="entry name" value="WH-like_DNA-bd_sf"/>
</dbReference>
<dbReference type="InterPro" id="IPR006630">
    <property type="entry name" value="La_HTH"/>
</dbReference>
<evidence type="ECO:0000256" key="2">
    <source>
        <dbReference type="PROSITE-ProRule" id="PRU00332"/>
    </source>
</evidence>
<keyword evidence="4" id="KW-0472">Membrane</keyword>
<dbReference type="Pfam" id="PF21071">
    <property type="entry name" value="LARP1_HEAT"/>
    <property type="match status" value="1"/>
</dbReference>
<evidence type="ECO:0000256" key="1">
    <source>
        <dbReference type="ARBA" id="ARBA00022884"/>
    </source>
</evidence>
<proteinExistence type="predicted"/>
<dbReference type="GO" id="GO:0000339">
    <property type="term" value="F:RNA cap binding"/>
    <property type="evidence" value="ECO:0007669"/>
    <property type="project" value="InterPro"/>
</dbReference>
<dbReference type="Proteomes" id="UP000657918">
    <property type="component" value="Unassembled WGS sequence"/>
</dbReference>
<feature type="domain" description="HTH La-type RNA-binding" evidence="5">
    <location>
        <begin position="270"/>
        <end position="359"/>
    </location>
</feature>
<dbReference type="PROSITE" id="PS50961">
    <property type="entry name" value="HTH_LA"/>
    <property type="match status" value="1"/>
</dbReference>
<dbReference type="PANTHER" id="PTHR22792">
    <property type="entry name" value="LUPUS LA PROTEIN-RELATED"/>
    <property type="match status" value="1"/>
</dbReference>
<dbReference type="PANTHER" id="PTHR22792:SF101">
    <property type="entry name" value="LA-RELATED PROTEIN 1A"/>
    <property type="match status" value="1"/>
</dbReference>
<feature type="compositionally biased region" description="Basic residues" evidence="3">
    <location>
        <begin position="74"/>
        <end position="83"/>
    </location>
</feature>
<name>A0A835JUB5_9ROSI</name>